<name>A0A1C1CJY8_9EURO</name>
<evidence type="ECO:0000313" key="2">
    <source>
        <dbReference type="Proteomes" id="UP000094526"/>
    </source>
</evidence>
<sequence length="89" mass="9805">MSDGVQLALAPLVSSAKECRKLRWRLASDSTRLGMRVYQGLAYVNARSSQSEDVMLSELAKSVEERAKSHHRHALNCGLSLNTVMAFLG</sequence>
<dbReference type="EMBL" id="LGRB01000011">
    <property type="protein sequence ID" value="OCT48786.1"/>
    <property type="molecule type" value="Genomic_DNA"/>
</dbReference>
<proteinExistence type="predicted"/>
<organism evidence="1 2">
    <name type="scientific">Cladophialophora carrionii</name>
    <dbReference type="NCBI Taxonomy" id="86049"/>
    <lineage>
        <taxon>Eukaryota</taxon>
        <taxon>Fungi</taxon>
        <taxon>Dikarya</taxon>
        <taxon>Ascomycota</taxon>
        <taxon>Pezizomycotina</taxon>
        <taxon>Eurotiomycetes</taxon>
        <taxon>Chaetothyriomycetidae</taxon>
        <taxon>Chaetothyriales</taxon>
        <taxon>Herpotrichiellaceae</taxon>
        <taxon>Cladophialophora</taxon>
    </lineage>
</organism>
<comment type="caution">
    <text evidence="1">The sequence shown here is derived from an EMBL/GenBank/DDBJ whole genome shotgun (WGS) entry which is preliminary data.</text>
</comment>
<keyword evidence="2" id="KW-1185">Reference proteome</keyword>
<evidence type="ECO:0000313" key="1">
    <source>
        <dbReference type="EMBL" id="OCT48786.1"/>
    </source>
</evidence>
<gene>
    <name evidence="1" type="ORF">CLCR_05294</name>
</gene>
<reference evidence="2" key="1">
    <citation type="submission" date="2015-07" db="EMBL/GenBank/DDBJ databases">
        <authorList>
            <person name="Teixeira M.M."/>
            <person name="Souza R.C."/>
            <person name="Almeida L.G."/>
            <person name="Vicente V.A."/>
            <person name="de Hoog S."/>
            <person name="Bocca A.L."/>
            <person name="de Almeida S.R."/>
            <person name="Vasconcelos A.T."/>
            <person name="Felipe M.S."/>
        </authorList>
    </citation>
    <scope>NUCLEOTIDE SEQUENCE [LARGE SCALE GENOMIC DNA]</scope>
    <source>
        <strain evidence="2">KSF</strain>
    </source>
</reference>
<accession>A0A1C1CJY8</accession>
<protein>
    <submittedName>
        <fullName evidence="1">Uncharacterized protein</fullName>
    </submittedName>
</protein>
<dbReference type="AlphaFoldDB" id="A0A1C1CJY8"/>
<dbReference type="VEuPathDB" id="FungiDB:CLCR_05294"/>
<dbReference type="Proteomes" id="UP000094526">
    <property type="component" value="Unassembled WGS sequence"/>
</dbReference>